<dbReference type="Proteomes" id="UP000291259">
    <property type="component" value="Chromosome"/>
</dbReference>
<dbReference type="RefSeq" id="WP_129191225.1">
    <property type="nucleotide sequence ID" value="NZ_CP035491.1"/>
</dbReference>
<dbReference type="SUPFAM" id="SSF54427">
    <property type="entry name" value="NTF2-like"/>
    <property type="match status" value="1"/>
</dbReference>
<evidence type="ECO:0000313" key="3">
    <source>
        <dbReference type="Proteomes" id="UP000291259"/>
    </source>
</evidence>
<dbReference type="AlphaFoldDB" id="A0A4P6FT54"/>
<evidence type="ECO:0000259" key="1">
    <source>
        <dbReference type="Pfam" id="PF12680"/>
    </source>
</evidence>
<evidence type="ECO:0000313" key="2">
    <source>
        <dbReference type="EMBL" id="QAY73748.1"/>
    </source>
</evidence>
<dbReference type="InterPro" id="IPR032710">
    <property type="entry name" value="NTF2-like_dom_sf"/>
</dbReference>
<organism evidence="2 3">
    <name type="scientific">Agromyces protaetiae</name>
    <dbReference type="NCBI Taxonomy" id="2509455"/>
    <lineage>
        <taxon>Bacteria</taxon>
        <taxon>Bacillati</taxon>
        <taxon>Actinomycetota</taxon>
        <taxon>Actinomycetes</taxon>
        <taxon>Micrococcales</taxon>
        <taxon>Microbacteriaceae</taxon>
        <taxon>Agromyces</taxon>
    </lineage>
</organism>
<protein>
    <submittedName>
        <fullName evidence="2">Nuclear transport factor 2 family protein</fullName>
    </submittedName>
</protein>
<feature type="domain" description="SnoaL-like" evidence="1">
    <location>
        <begin position="13"/>
        <end position="97"/>
    </location>
</feature>
<gene>
    <name evidence="2" type="ORF">ET445_10720</name>
</gene>
<keyword evidence="3" id="KW-1185">Reference proteome</keyword>
<dbReference type="Gene3D" id="3.10.450.50">
    <property type="match status" value="1"/>
</dbReference>
<dbReference type="OrthoDB" id="8684708at2"/>
<sequence>MNRNSTTSEHPVVAKAMEAMAAHDARSLAALFADLGSVEDENERHIGARAIRRWFAATPPIEHELLREYAFGPEVELVARAHGDYPQSPLSFRYRFTIDGERIRTLRISLL</sequence>
<dbReference type="EMBL" id="CP035491">
    <property type="protein sequence ID" value="QAY73748.1"/>
    <property type="molecule type" value="Genomic_DNA"/>
</dbReference>
<dbReference type="Pfam" id="PF12680">
    <property type="entry name" value="SnoaL_2"/>
    <property type="match status" value="1"/>
</dbReference>
<dbReference type="InterPro" id="IPR037401">
    <property type="entry name" value="SnoaL-like"/>
</dbReference>
<reference evidence="2 3" key="1">
    <citation type="submission" date="2019-01" db="EMBL/GenBank/DDBJ databases">
        <title>Genome sequencing of strain FW100M-8.</title>
        <authorList>
            <person name="Heo J."/>
            <person name="Kim S.-J."/>
            <person name="Kim J.-S."/>
            <person name="Hong S.-B."/>
            <person name="Kwon S.-W."/>
        </authorList>
    </citation>
    <scope>NUCLEOTIDE SEQUENCE [LARGE SCALE GENOMIC DNA]</scope>
    <source>
        <strain evidence="2 3">FW100M-8</strain>
    </source>
</reference>
<proteinExistence type="predicted"/>
<accession>A0A4P6FT54</accession>
<dbReference type="KEGG" id="agf:ET445_10720"/>
<name>A0A4P6FT54_9MICO</name>